<organism evidence="1 2">
    <name type="scientific">Cylicostephanus goldi</name>
    <name type="common">Nematode worm</name>
    <dbReference type="NCBI Taxonomy" id="71465"/>
    <lineage>
        <taxon>Eukaryota</taxon>
        <taxon>Metazoa</taxon>
        <taxon>Ecdysozoa</taxon>
        <taxon>Nematoda</taxon>
        <taxon>Chromadorea</taxon>
        <taxon>Rhabditida</taxon>
        <taxon>Rhabditina</taxon>
        <taxon>Rhabditomorpha</taxon>
        <taxon>Strongyloidea</taxon>
        <taxon>Strongylidae</taxon>
        <taxon>Cylicostephanus</taxon>
    </lineage>
</organism>
<accession>A0A3P6RZI2</accession>
<reference evidence="1 2" key="1">
    <citation type="submission" date="2018-11" db="EMBL/GenBank/DDBJ databases">
        <authorList>
            <consortium name="Pathogen Informatics"/>
        </authorList>
    </citation>
    <scope>NUCLEOTIDE SEQUENCE [LARGE SCALE GENOMIC DNA]</scope>
</reference>
<evidence type="ECO:0000313" key="2">
    <source>
        <dbReference type="Proteomes" id="UP000271889"/>
    </source>
</evidence>
<sequence>MQKRKIAKPVTKMNAFTEPGALDVNVTSDLLRFVVAGSGFDNLEMVTAWNDSYRTELQRLYDMWKGNRSVNEMFEFVFEQNGYLCNHFFHSCASGPRTFDCCEVFKPTYALLRGRCFRMAYGYNQTAPDEASKLTILLNYAGGRLAGKKNRPEVVMYLGDSHPQIGLFPRIYLQYRSWNRIRLAKKRFSMLSENSQCSTKLLDQDNEIYYSEPQI</sequence>
<protein>
    <submittedName>
        <fullName evidence="1">Uncharacterized protein</fullName>
    </submittedName>
</protein>
<keyword evidence="2" id="KW-1185">Reference proteome</keyword>
<gene>
    <name evidence="1" type="ORF">CGOC_LOCUS1534</name>
</gene>
<evidence type="ECO:0000313" key="1">
    <source>
        <dbReference type="EMBL" id="VDK49494.1"/>
    </source>
</evidence>
<dbReference type="Proteomes" id="UP000271889">
    <property type="component" value="Unassembled WGS sequence"/>
</dbReference>
<dbReference type="EMBL" id="UYRV01002916">
    <property type="protein sequence ID" value="VDK49494.1"/>
    <property type="molecule type" value="Genomic_DNA"/>
</dbReference>
<dbReference type="AlphaFoldDB" id="A0A3P6RZI2"/>
<proteinExistence type="predicted"/>
<name>A0A3P6RZI2_CYLGO</name>
<dbReference type="OrthoDB" id="5874059at2759"/>